<keyword evidence="10" id="KW-1185">Reference proteome</keyword>
<feature type="transmembrane region" description="Helical" evidence="7">
    <location>
        <begin position="100"/>
        <end position="124"/>
    </location>
</feature>
<feature type="transmembrane region" description="Helical" evidence="7">
    <location>
        <begin position="445"/>
        <end position="465"/>
    </location>
</feature>
<dbReference type="RefSeq" id="WP_123959665.1">
    <property type="nucleotide sequence ID" value="NZ_CP033898.1"/>
</dbReference>
<keyword evidence="4 7" id="KW-1133">Transmembrane helix</keyword>
<accession>A0A3G6ISZ5</accession>
<dbReference type="Pfam" id="PF05425">
    <property type="entry name" value="CopD"/>
    <property type="match status" value="1"/>
</dbReference>
<organism evidence="9 10">
    <name type="scientific">Corynebacterium pseudopelargi</name>
    <dbReference type="NCBI Taxonomy" id="2080757"/>
    <lineage>
        <taxon>Bacteria</taxon>
        <taxon>Bacillati</taxon>
        <taxon>Actinomycetota</taxon>
        <taxon>Actinomycetes</taxon>
        <taxon>Mycobacteriales</taxon>
        <taxon>Corynebacteriaceae</taxon>
        <taxon>Corynebacterium</taxon>
    </lineage>
</organism>
<name>A0A3G6ISZ5_9CORY</name>
<dbReference type="EMBL" id="CP033898">
    <property type="protein sequence ID" value="AZA08647.1"/>
    <property type="molecule type" value="Genomic_DNA"/>
</dbReference>
<feature type="region of interest" description="Disordered" evidence="6">
    <location>
        <begin position="668"/>
        <end position="687"/>
    </location>
</feature>
<sequence>MLSAQQASNVRSMWPLYLLFFLVAGSVGALISWGFLSESLAALGIPDPGPFTTAGLPFFRAVAWMLAALATGSFMASTFFISPQPARNLLKARLSVDGALAARTGSVAALCFGCIAVLMIPLVLSDVSGQPFSEAVQPDMWPMAIERVSAAFAWMWAAIFAFIIGIASLSSRAWRTQFLWFLGSILIIVPLGLEGHSAAGGDHDYGTNSLLWHLIFMLLWVGGLMALIAHARRLGPGLPTAVRRYSTVALWSVIVMAFSGVVNAAIRVRFEDLFTSGYGRLILSKAVLTIILALFGLIHRKMTMPKLRNADTRGRAFTRVAIVEMLVMAAISGVAVSLGRTPPPPPRVVDLSPMALEMGYNLSKPPTFWGVWTVWRFDIMFSTLGLIMAGAYIYGLYKLKAQQKQWKWQRSFWFLLGSLGLALAMSSGVGLYMPAMFSMHMVTHMVLSMVIPVFLVLGAPITLALEVLRPGTEEEPGPREWLEAFVHSKTMRVIMHPAFNTIQFITIFYLLYVTPLYELMVSEHAGHLSMNWLFLLSGYIYYWEMISPDPRPVKNSVLSRLGWLVFSMPFHLYFGVYLMQLSTVLAGDFYQSLDLPWQMDLMQDQNVGGGIAWASGAFPLLVVFGALFLEWLREDRQEEQTYEEHVREEGEDELDAYNAMLASMHEGKTDAVSQYHEQEFGHKDSSQ</sequence>
<feature type="transmembrane region" description="Helical" evidence="7">
    <location>
        <begin position="56"/>
        <end position="80"/>
    </location>
</feature>
<evidence type="ECO:0000256" key="1">
    <source>
        <dbReference type="ARBA" id="ARBA00004651"/>
    </source>
</evidence>
<keyword evidence="3 7" id="KW-0812">Transmembrane</keyword>
<keyword evidence="2" id="KW-1003">Cell membrane</keyword>
<feature type="transmembrane region" description="Helical" evidence="7">
    <location>
        <begin position="411"/>
        <end position="433"/>
    </location>
</feature>
<feature type="domain" description="Copper resistance protein D" evidence="8">
    <location>
        <begin position="241"/>
        <end position="338"/>
    </location>
</feature>
<evidence type="ECO:0000256" key="5">
    <source>
        <dbReference type="ARBA" id="ARBA00023136"/>
    </source>
</evidence>
<evidence type="ECO:0000256" key="7">
    <source>
        <dbReference type="SAM" id="Phobius"/>
    </source>
</evidence>
<evidence type="ECO:0000313" key="9">
    <source>
        <dbReference type="EMBL" id="AZA08647.1"/>
    </source>
</evidence>
<feature type="compositionally biased region" description="Basic and acidic residues" evidence="6">
    <location>
        <begin position="676"/>
        <end position="687"/>
    </location>
</feature>
<keyword evidence="5 7" id="KW-0472">Membrane</keyword>
<feature type="transmembrane region" description="Helical" evidence="7">
    <location>
        <begin position="178"/>
        <end position="198"/>
    </location>
</feature>
<feature type="transmembrane region" description="Helical" evidence="7">
    <location>
        <begin position="607"/>
        <end position="629"/>
    </location>
</feature>
<evidence type="ECO:0000313" key="10">
    <source>
        <dbReference type="Proteomes" id="UP000271426"/>
    </source>
</evidence>
<dbReference type="Pfam" id="PF09678">
    <property type="entry name" value="Caa3_CtaG"/>
    <property type="match status" value="1"/>
</dbReference>
<evidence type="ECO:0000256" key="3">
    <source>
        <dbReference type="ARBA" id="ARBA00022692"/>
    </source>
</evidence>
<feature type="transmembrane region" description="Helical" evidence="7">
    <location>
        <begin position="493"/>
        <end position="512"/>
    </location>
</feature>
<feature type="transmembrane region" description="Helical" evidence="7">
    <location>
        <begin position="248"/>
        <end position="266"/>
    </location>
</feature>
<evidence type="ECO:0000259" key="8">
    <source>
        <dbReference type="Pfam" id="PF05425"/>
    </source>
</evidence>
<gene>
    <name evidence="9" type="primary">yebZ</name>
    <name evidence="9" type="ORF">CPPEL_02570</name>
</gene>
<feature type="transmembrane region" description="Helical" evidence="7">
    <location>
        <begin position="379"/>
        <end position="399"/>
    </location>
</feature>
<evidence type="ECO:0000256" key="6">
    <source>
        <dbReference type="SAM" id="MobiDB-lite"/>
    </source>
</evidence>
<feature type="transmembrane region" description="Helical" evidence="7">
    <location>
        <begin position="278"/>
        <end position="299"/>
    </location>
</feature>
<proteinExistence type="predicted"/>
<feature type="transmembrane region" description="Helical" evidence="7">
    <location>
        <begin position="16"/>
        <end position="36"/>
    </location>
</feature>
<dbReference type="KEGG" id="cpso:CPPEL_02570"/>
<dbReference type="GO" id="GO:0006825">
    <property type="term" value="P:copper ion transport"/>
    <property type="evidence" value="ECO:0007669"/>
    <property type="project" value="InterPro"/>
</dbReference>
<dbReference type="InterPro" id="IPR008457">
    <property type="entry name" value="Cu-R_CopD_dom"/>
</dbReference>
<evidence type="ECO:0000256" key="2">
    <source>
        <dbReference type="ARBA" id="ARBA00022475"/>
    </source>
</evidence>
<dbReference type="InterPro" id="IPR032694">
    <property type="entry name" value="CopC/D"/>
</dbReference>
<feature type="transmembrane region" description="Helical" evidence="7">
    <location>
        <begin position="563"/>
        <end position="587"/>
    </location>
</feature>
<dbReference type="AlphaFoldDB" id="A0A3G6ISZ5"/>
<dbReference type="PANTHER" id="PTHR34820">
    <property type="entry name" value="INNER MEMBRANE PROTEIN YEBZ"/>
    <property type="match status" value="1"/>
</dbReference>
<comment type="subcellular location">
    <subcellularLocation>
        <location evidence="1">Cell membrane</location>
        <topology evidence="1">Multi-pass membrane protein</topology>
    </subcellularLocation>
</comment>
<feature type="transmembrane region" description="Helical" evidence="7">
    <location>
        <begin position="210"/>
        <end position="228"/>
    </location>
</feature>
<evidence type="ECO:0000256" key="4">
    <source>
        <dbReference type="ARBA" id="ARBA00022989"/>
    </source>
</evidence>
<dbReference type="InterPro" id="IPR019108">
    <property type="entry name" value="Caa3_assmbl_CtaG-rel"/>
</dbReference>
<reference evidence="9 10" key="1">
    <citation type="submission" date="2018-11" db="EMBL/GenBank/DDBJ databases">
        <authorList>
            <person name="Kleinhagauer T."/>
            <person name="Glaeser S.P."/>
            <person name="Spergser J."/>
            <person name="Ruckert C."/>
            <person name="Kaempfer P."/>
            <person name="Busse H.-J."/>
        </authorList>
    </citation>
    <scope>NUCLEOTIDE SEQUENCE [LARGE SCALE GENOMIC DNA]</scope>
    <source>
        <strain evidence="9 10">812CH</strain>
    </source>
</reference>
<feature type="transmembrane region" description="Helical" evidence="7">
    <location>
        <begin position="524"/>
        <end position="542"/>
    </location>
</feature>
<dbReference type="Proteomes" id="UP000271426">
    <property type="component" value="Chromosome"/>
</dbReference>
<protein>
    <submittedName>
        <fullName evidence="9">Inner membrane protein YebZ</fullName>
    </submittedName>
</protein>
<feature type="transmembrane region" description="Helical" evidence="7">
    <location>
        <begin position="144"/>
        <end position="166"/>
    </location>
</feature>
<dbReference type="OrthoDB" id="5241646at2"/>
<dbReference type="PANTHER" id="PTHR34820:SF4">
    <property type="entry name" value="INNER MEMBRANE PROTEIN YEBZ"/>
    <property type="match status" value="1"/>
</dbReference>
<feature type="transmembrane region" description="Helical" evidence="7">
    <location>
        <begin position="320"/>
        <end position="339"/>
    </location>
</feature>
<dbReference type="GO" id="GO:0005886">
    <property type="term" value="C:plasma membrane"/>
    <property type="evidence" value="ECO:0007669"/>
    <property type="project" value="UniProtKB-SubCell"/>
</dbReference>